<dbReference type="Pfam" id="PF13420">
    <property type="entry name" value="Acetyltransf_4"/>
    <property type="match status" value="1"/>
</dbReference>
<gene>
    <name evidence="4" type="ORF">I6I53_05275</name>
</gene>
<dbReference type="GO" id="GO:0016747">
    <property type="term" value="F:acyltransferase activity, transferring groups other than amino-acyl groups"/>
    <property type="evidence" value="ECO:0007669"/>
    <property type="project" value="InterPro"/>
</dbReference>
<dbReference type="InterPro" id="IPR000182">
    <property type="entry name" value="GNAT_dom"/>
</dbReference>
<dbReference type="EMBL" id="CP068176">
    <property type="protein sequence ID" value="QQT87178.1"/>
    <property type="molecule type" value="Genomic_DNA"/>
</dbReference>
<evidence type="ECO:0000259" key="3">
    <source>
        <dbReference type="PROSITE" id="PS51186"/>
    </source>
</evidence>
<evidence type="ECO:0000313" key="4">
    <source>
        <dbReference type="EMBL" id="QQT87178.1"/>
    </source>
</evidence>
<dbReference type="Proteomes" id="UP000595320">
    <property type="component" value="Chromosome"/>
</dbReference>
<name>A0A7T9UK05_9GAMM</name>
<dbReference type="PROSITE" id="PS51186">
    <property type="entry name" value="GNAT"/>
    <property type="match status" value="1"/>
</dbReference>
<protein>
    <submittedName>
        <fullName evidence="4">N-acetyltransferase</fullName>
    </submittedName>
</protein>
<feature type="domain" description="N-acetyltransferase" evidence="3">
    <location>
        <begin position="3"/>
        <end position="167"/>
    </location>
</feature>
<organism evidence="4 5">
    <name type="scientific">Acinetobacter ursingii</name>
    <dbReference type="NCBI Taxonomy" id="108980"/>
    <lineage>
        <taxon>Bacteria</taxon>
        <taxon>Pseudomonadati</taxon>
        <taxon>Pseudomonadota</taxon>
        <taxon>Gammaproteobacteria</taxon>
        <taxon>Moraxellales</taxon>
        <taxon>Moraxellaceae</taxon>
        <taxon>Acinetobacter</taxon>
    </lineage>
</organism>
<keyword evidence="2" id="KW-0012">Acyltransferase</keyword>
<sequence length="169" mass="19550">MDFQLRPATQDDLEQILAIYNHEIMTGVANWNGQAKSLETYTHWFEQLQQDQYPMWIAYDPVQQRVAGYAYYAAFRTISGYKHTIEHSVFISPDYKRRGLGKTLMHKLIELATAQGFHIMIGAIDSENTASLVLHQHLGFVQTGYLPQVGQKFGQWRDLVLMQRQLDEA</sequence>
<dbReference type="InterPro" id="IPR016181">
    <property type="entry name" value="Acyl_CoA_acyltransferase"/>
</dbReference>
<dbReference type="GeneID" id="66211396"/>
<evidence type="ECO:0000313" key="5">
    <source>
        <dbReference type="Proteomes" id="UP000595320"/>
    </source>
</evidence>
<evidence type="ECO:0000256" key="1">
    <source>
        <dbReference type="ARBA" id="ARBA00022679"/>
    </source>
</evidence>
<accession>A0A7T9UK05</accession>
<dbReference type="PANTHER" id="PTHR43072:SF23">
    <property type="entry name" value="UPF0039 PROTEIN C11D3.02C"/>
    <property type="match status" value="1"/>
</dbReference>
<keyword evidence="1 4" id="KW-0808">Transferase</keyword>
<evidence type="ECO:0000256" key="2">
    <source>
        <dbReference type="ARBA" id="ARBA00023315"/>
    </source>
</evidence>
<dbReference type="PANTHER" id="PTHR43072">
    <property type="entry name" value="N-ACETYLTRANSFERASE"/>
    <property type="match status" value="1"/>
</dbReference>
<dbReference type="CDD" id="cd04301">
    <property type="entry name" value="NAT_SF"/>
    <property type="match status" value="1"/>
</dbReference>
<dbReference type="RefSeq" id="WP_004995596.1">
    <property type="nucleotide sequence ID" value="NZ_BKGH01000004.1"/>
</dbReference>
<proteinExistence type="predicted"/>
<dbReference type="AlphaFoldDB" id="A0A7T9UK05"/>
<dbReference type="SUPFAM" id="SSF55729">
    <property type="entry name" value="Acyl-CoA N-acyltransferases (Nat)"/>
    <property type="match status" value="1"/>
</dbReference>
<reference evidence="4 5" key="1">
    <citation type="submission" date="2021-01" db="EMBL/GenBank/DDBJ databases">
        <title>FDA dAtabase for Regulatory Grade micrObial Sequences (FDA-ARGOS): Supporting development and validation of Infectious Disease Dx tests.</title>
        <authorList>
            <person name="Sproer C."/>
            <person name="Gronow S."/>
            <person name="Severitt S."/>
            <person name="Schroder I."/>
            <person name="Tallon L."/>
            <person name="Sadzewicz L."/>
            <person name="Zhao X."/>
            <person name="Boylan J."/>
            <person name="Ott S."/>
            <person name="Bowen H."/>
            <person name="Vavikolanu K."/>
            <person name="Mehta A."/>
            <person name="Aluvathingal J."/>
            <person name="Nadendla S."/>
            <person name="Lowell S."/>
            <person name="Myers T."/>
            <person name="Yan Y."/>
            <person name="Sichtig H."/>
        </authorList>
    </citation>
    <scope>NUCLEOTIDE SEQUENCE [LARGE SCALE GENOMIC DNA]</scope>
    <source>
        <strain evidence="4 5">FDAARGOS_1096</strain>
    </source>
</reference>
<dbReference type="Gene3D" id="3.40.630.30">
    <property type="match status" value="1"/>
</dbReference>